<dbReference type="SUPFAM" id="SSF46894">
    <property type="entry name" value="C-terminal effector domain of the bipartite response regulators"/>
    <property type="match status" value="1"/>
</dbReference>
<feature type="transmembrane region" description="Helical" evidence="4">
    <location>
        <begin position="102"/>
        <end position="125"/>
    </location>
</feature>
<organism evidence="6 7">
    <name type="scientific">Rubneribacter badeniensis</name>
    <dbReference type="NCBI Taxonomy" id="2070688"/>
    <lineage>
        <taxon>Bacteria</taxon>
        <taxon>Bacillati</taxon>
        <taxon>Actinomycetota</taxon>
        <taxon>Coriobacteriia</taxon>
        <taxon>Eggerthellales</taxon>
        <taxon>Eggerthellaceae</taxon>
        <taxon>Rubneribacter</taxon>
    </lineage>
</organism>
<keyword evidence="4" id="KW-1133">Transmembrane helix</keyword>
<dbReference type="PANTHER" id="PTHR44688:SF16">
    <property type="entry name" value="DNA-BINDING TRANSCRIPTIONAL ACTIVATOR DEVR_DOSR"/>
    <property type="match status" value="1"/>
</dbReference>
<keyword evidence="4" id="KW-0472">Membrane</keyword>
<dbReference type="PROSITE" id="PS50043">
    <property type="entry name" value="HTH_LUXR_2"/>
    <property type="match status" value="1"/>
</dbReference>
<feature type="transmembrane region" description="Helical" evidence="4">
    <location>
        <begin position="369"/>
        <end position="392"/>
    </location>
</feature>
<feature type="transmembrane region" description="Helical" evidence="4">
    <location>
        <begin position="276"/>
        <end position="297"/>
    </location>
</feature>
<dbReference type="InterPro" id="IPR036388">
    <property type="entry name" value="WH-like_DNA-bd_sf"/>
</dbReference>
<feature type="transmembrane region" description="Helical" evidence="4">
    <location>
        <begin position="12"/>
        <end position="33"/>
    </location>
</feature>
<dbReference type="InterPro" id="IPR000792">
    <property type="entry name" value="Tscrpt_reg_LuxR_C"/>
</dbReference>
<dbReference type="PROSITE" id="PS00622">
    <property type="entry name" value="HTH_LUXR_1"/>
    <property type="match status" value="1"/>
</dbReference>
<sequence length="503" mass="53685">MQSRSRRFGAVIWGYALLLVFFGLFTGRVNLLFFGDKVMQTFSTYAHAAEIGQVCCLFFIAALAFFRRRLAERIAPHVALALLVCGYALTLYQAVGDASSPALSSAAGALFGGGQGVCFLCWFMVYARLDAGDVTRAMVASTVLSGFMLLMIGLMPDTVMLFSALSVVVAGSCALVYFCLGAVSLVASTDGDALGGDADALEDGGRTRLRSWIFLERRSLLCLVGIAFVCGAQRVISLEGFLPQAAVQLLFSIGYIGGAVVFWATGKVQGRRSDFYGVYSTLLAVMATCGVLSSVQVVSVQTVLYAVDNIAFAIVSMCMIMTALKAVRGFLSNPLLVGGVVCGVMYFSIQLGRTVCNAVSRFIGMDAVGILIVSVIILYVVALAAVSSGLFFHQMAKSGGVMGAPGSGGSEESEKRRVIISVANVTEEELRKNPVYRQQFKLTDREVDVAVLLLAGYNSTDIAKILTLSVNTVKTHLKNLYAKMSVHNRRELIEVLNAIEGGG</sequence>
<evidence type="ECO:0000313" key="6">
    <source>
        <dbReference type="EMBL" id="PNV64341.1"/>
    </source>
</evidence>
<feature type="transmembrane region" description="Helical" evidence="4">
    <location>
        <begin position="137"/>
        <end position="155"/>
    </location>
</feature>
<dbReference type="InterPro" id="IPR016032">
    <property type="entry name" value="Sig_transdc_resp-reg_C-effctor"/>
</dbReference>
<evidence type="ECO:0000256" key="1">
    <source>
        <dbReference type="ARBA" id="ARBA00023015"/>
    </source>
</evidence>
<evidence type="ECO:0000256" key="3">
    <source>
        <dbReference type="ARBA" id="ARBA00023163"/>
    </source>
</evidence>
<dbReference type="CDD" id="cd06170">
    <property type="entry name" value="LuxR_C_like"/>
    <property type="match status" value="1"/>
</dbReference>
<feature type="transmembrane region" description="Helical" evidence="4">
    <location>
        <begin position="78"/>
        <end position="96"/>
    </location>
</feature>
<protein>
    <submittedName>
        <fullName evidence="6">LuxR family transcriptional regulator</fullName>
    </submittedName>
</protein>
<dbReference type="EMBL" id="PPEL01000112">
    <property type="protein sequence ID" value="PNV64341.1"/>
    <property type="molecule type" value="Genomic_DNA"/>
</dbReference>
<evidence type="ECO:0000256" key="4">
    <source>
        <dbReference type="SAM" id="Phobius"/>
    </source>
</evidence>
<keyword evidence="3" id="KW-0804">Transcription</keyword>
<keyword evidence="2" id="KW-0238">DNA-binding</keyword>
<reference evidence="6 7" key="1">
    <citation type="journal article" date="2018" name="Int. J. Syst. Evol. Microbiol.">
        <title>Rubneribacter badeniensis gen. nov., sp. nov. and Enteroscipio rubneri gen. nov., sp. nov., new members of the Eggerthellaceae isolated from human faeces.</title>
        <authorList>
            <person name="Danylec N."/>
            <person name="Gobl A."/>
            <person name="Stoll D.A."/>
            <person name="Hetzer B."/>
            <person name="Kulling S.E."/>
            <person name="Huch M."/>
        </authorList>
    </citation>
    <scope>NUCLEOTIDE SEQUENCE [LARGE SCALE GENOMIC DNA]</scope>
    <source>
        <strain evidence="6 7">ResAG-85</strain>
    </source>
</reference>
<evidence type="ECO:0000313" key="7">
    <source>
        <dbReference type="Proteomes" id="UP000236488"/>
    </source>
</evidence>
<feature type="transmembrane region" description="Helical" evidence="4">
    <location>
        <begin position="218"/>
        <end position="236"/>
    </location>
</feature>
<dbReference type="GO" id="GO:0006355">
    <property type="term" value="P:regulation of DNA-templated transcription"/>
    <property type="evidence" value="ECO:0007669"/>
    <property type="project" value="InterPro"/>
</dbReference>
<evidence type="ECO:0000256" key="2">
    <source>
        <dbReference type="ARBA" id="ARBA00023125"/>
    </source>
</evidence>
<keyword evidence="4" id="KW-0812">Transmembrane</keyword>
<feature type="transmembrane region" description="Helical" evidence="4">
    <location>
        <begin position="331"/>
        <end position="349"/>
    </location>
</feature>
<dbReference type="Pfam" id="PF00196">
    <property type="entry name" value="GerE"/>
    <property type="match status" value="1"/>
</dbReference>
<name>A0A2K2U221_9ACTN</name>
<dbReference type="Gene3D" id="1.10.10.10">
    <property type="entry name" value="Winged helix-like DNA-binding domain superfamily/Winged helix DNA-binding domain"/>
    <property type="match status" value="1"/>
</dbReference>
<dbReference type="SMART" id="SM00421">
    <property type="entry name" value="HTH_LUXR"/>
    <property type="match status" value="1"/>
</dbReference>
<dbReference type="GO" id="GO:0003677">
    <property type="term" value="F:DNA binding"/>
    <property type="evidence" value="ECO:0007669"/>
    <property type="project" value="UniProtKB-KW"/>
</dbReference>
<accession>A0A2K2U221</accession>
<feature type="transmembrane region" description="Helical" evidence="4">
    <location>
        <begin position="45"/>
        <end position="66"/>
    </location>
</feature>
<dbReference type="PRINTS" id="PR00038">
    <property type="entry name" value="HTHLUXR"/>
</dbReference>
<evidence type="ECO:0000259" key="5">
    <source>
        <dbReference type="PROSITE" id="PS50043"/>
    </source>
</evidence>
<dbReference type="Proteomes" id="UP000236488">
    <property type="component" value="Unassembled WGS sequence"/>
</dbReference>
<feature type="transmembrane region" description="Helical" evidence="4">
    <location>
        <begin position="303"/>
        <end position="324"/>
    </location>
</feature>
<gene>
    <name evidence="6" type="ORF">C2L80_12460</name>
</gene>
<keyword evidence="1" id="KW-0805">Transcription regulation</keyword>
<dbReference type="PANTHER" id="PTHR44688">
    <property type="entry name" value="DNA-BINDING TRANSCRIPTIONAL ACTIVATOR DEVR_DOSR"/>
    <property type="match status" value="1"/>
</dbReference>
<dbReference type="AlphaFoldDB" id="A0A2K2U221"/>
<feature type="transmembrane region" description="Helical" evidence="4">
    <location>
        <begin position="242"/>
        <end position="264"/>
    </location>
</feature>
<comment type="caution">
    <text evidence="6">The sequence shown here is derived from an EMBL/GenBank/DDBJ whole genome shotgun (WGS) entry which is preliminary data.</text>
</comment>
<feature type="domain" description="HTH luxR-type" evidence="5">
    <location>
        <begin position="435"/>
        <end position="500"/>
    </location>
</feature>
<proteinExistence type="predicted"/>
<feature type="transmembrane region" description="Helical" evidence="4">
    <location>
        <begin position="161"/>
        <end position="180"/>
    </location>
</feature>
<keyword evidence="7" id="KW-1185">Reference proteome</keyword>